<feature type="domain" description="DNA polymerase beta thumb" evidence="3">
    <location>
        <begin position="40"/>
        <end position="101"/>
    </location>
</feature>
<keyword evidence="2" id="KW-0548">Nucleotidyltransferase</keyword>
<evidence type="ECO:0000256" key="1">
    <source>
        <dbReference type="ARBA" id="ARBA00022679"/>
    </source>
</evidence>
<keyword evidence="1" id="KW-0808">Transferase</keyword>
<evidence type="ECO:0000259" key="3">
    <source>
        <dbReference type="Pfam" id="PF14791"/>
    </source>
</evidence>
<dbReference type="InterPro" id="IPR022312">
    <property type="entry name" value="DNA_pol_X"/>
</dbReference>
<gene>
    <name evidence="4" type="ORF">S12H4_56533</name>
</gene>
<reference evidence="4" key="1">
    <citation type="journal article" date="2014" name="Front. Microbiol.">
        <title>High frequency of phylogenetically diverse reductive dehalogenase-homologous genes in deep subseafloor sedimentary metagenomes.</title>
        <authorList>
            <person name="Kawai M."/>
            <person name="Futagami T."/>
            <person name="Toyoda A."/>
            <person name="Takaki Y."/>
            <person name="Nishi S."/>
            <person name="Hori S."/>
            <person name="Arai W."/>
            <person name="Tsubouchi T."/>
            <person name="Morono Y."/>
            <person name="Uchiyama I."/>
            <person name="Ito T."/>
            <person name="Fujiyama A."/>
            <person name="Inagaki F."/>
            <person name="Takami H."/>
        </authorList>
    </citation>
    <scope>NUCLEOTIDE SEQUENCE</scope>
    <source>
        <strain evidence="4">Expedition CK06-06</strain>
    </source>
</reference>
<name>X1UJX2_9ZZZZ</name>
<accession>X1UJX2</accession>
<protein>
    <recommendedName>
        <fullName evidence="3">DNA polymerase beta thumb domain-containing protein</fullName>
    </recommendedName>
</protein>
<dbReference type="InterPro" id="IPR037160">
    <property type="entry name" value="DNA_Pol_thumb_sf"/>
</dbReference>
<dbReference type="AlphaFoldDB" id="X1UJX2"/>
<dbReference type="PANTHER" id="PTHR11276">
    <property type="entry name" value="DNA POLYMERASE TYPE-X FAMILY MEMBER"/>
    <property type="match status" value="1"/>
</dbReference>
<evidence type="ECO:0000256" key="2">
    <source>
        <dbReference type="ARBA" id="ARBA00022695"/>
    </source>
</evidence>
<sequence length="101" mass="11110">ILRLGQGRAKMGGSKLQRIDVAGIQVDIYFATPETFATLLLIRTGSKESNIRLCSIAKKMGWHLAASGDGLFNETGDRVAGDSEESIYRALGLPYQRPERR</sequence>
<dbReference type="InterPro" id="IPR029398">
    <property type="entry name" value="PolB_thumb"/>
</dbReference>
<dbReference type="Gene3D" id="3.30.210.10">
    <property type="entry name" value="DNA polymerase, thumb domain"/>
    <property type="match status" value="1"/>
</dbReference>
<dbReference type="GO" id="GO:0003677">
    <property type="term" value="F:DNA binding"/>
    <property type="evidence" value="ECO:0007669"/>
    <property type="project" value="InterPro"/>
</dbReference>
<dbReference type="GO" id="GO:0003887">
    <property type="term" value="F:DNA-directed DNA polymerase activity"/>
    <property type="evidence" value="ECO:0007669"/>
    <property type="project" value="InterPro"/>
</dbReference>
<dbReference type="PANTHER" id="PTHR11276:SF28">
    <property type="entry name" value="DNA POLYMERASE LAMBDA"/>
    <property type="match status" value="1"/>
</dbReference>
<proteinExistence type="predicted"/>
<dbReference type="GO" id="GO:0006281">
    <property type="term" value="P:DNA repair"/>
    <property type="evidence" value="ECO:0007669"/>
    <property type="project" value="InterPro"/>
</dbReference>
<dbReference type="Pfam" id="PF14791">
    <property type="entry name" value="DNA_pol_B_thumb"/>
    <property type="match status" value="1"/>
</dbReference>
<comment type="caution">
    <text evidence="4">The sequence shown here is derived from an EMBL/GenBank/DDBJ whole genome shotgun (WGS) entry which is preliminary data.</text>
</comment>
<organism evidence="4">
    <name type="scientific">marine sediment metagenome</name>
    <dbReference type="NCBI Taxonomy" id="412755"/>
    <lineage>
        <taxon>unclassified sequences</taxon>
        <taxon>metagenomes</taxon>
        <taxon>ecological metagenomes</taxon>
    </lineage>
</organism>
<dbReference type="InterPro" id="IPR043519">
    <property type="entry name" value="NT_sf"/>
</dbReference>
<evidence type="ECO:0000313" key="4">
    <source>
        <dbReference type="EMBL" id="GAJ17753.1"/>
    </source>
</evidence>
<dbReference type="SUPFAM" id="SSF81301">
    <property type="entry name" value="Nucleotidyltransferase"/>
    <property type="match status" value="1"/>
</dbReference>
<feature type="non-terminal residue" evidence="4">
    <location>
        <position position="1"/>
    </location>
</feature>
<dbReference type="EMBL" id="BARW01036423">
    <property type="protein sequence ID" value="GAJ17753.1"/>
    <property type="molecule type" value="Genomic_DNA"/>
</dbReference>